<dbReference type="EMBL" id="HACG01038545">
    <property type="protein sequence ID" value="CEK85410.1"/>
    <property type="molecule type" value="Transcribed_RNA"/>
</dbReference>
<evidence type="ECO:0000256" key="1">
    <source>
        <dbReference type="SAM" id="MobiDB-lite"/>
    </source>
</evidence>
<proteinExistence type="predicted"/>
<dbReference type="AlphaFoldDB" id="A0A0B7AZX6"/>
<reference evidence="2" key="1">
    <citation type="submission" date="2014-12" db="EMBL/GenBank/DDBJ databases">
        <title>Insight into the proteome of Arion vulgaris.</title>
        <authorList>
            <person name="Aradska J."/>
            <person name="Bulat T."/>
            <person name="Smidak R."/>
            <person name="Sarate P."/>
            <person name="Gangsoo J."/>
            <person name="Sialana F."/>
            <person name="Bilban M."/>
            <person name="Lubec G."/>
        </authorList>
    </citation>
    <scope>NUCLEOTIDE SEQUENCE</scope>
    <source>
        <tissue evidence="2">Skin</tissue>
    </source>
</reference>
<sequence>ILCGRQSRVSLDMPESGTRKGNGKGDTPFRHEVVFLMRNQTMLKYLRNKTSRNWVKWKITIQEFCSTWEKR</sequence>
<name>A0A0B7AZX6_9EUPU</name>
<protein>
    <submittedName>
        <fullName evidence="2">Uncharacterized protein</fullName>
    </submittedName>
</protein>
<feature type="region of interest" description="Disordered" evidence="1">
    <location>
        <begin position="1"/>
        <end position="26"/>
    </location>
</feature>
<gene>
    <name evidence="2" type="primary">ORF148091</name>
</gene>
<feature type="non-terminal residue" evidence="2">
    <location>
        <position position="1"/>
    </location>
</feature>
<accession>A0A0B7AZX6</accession>
<evidence type="ECO:0000313" key="2">
    <source>
        <dbReference type="EMBL" id="CEK85410.1"/>
    </source>
</evidence>
<organism evidence="2">
    <name type="scientific">Arion vulgaris</name>
    <dbReference type="NCBI Taxonomy" id="1028688"/>
    <lineage>
        <taxon>Eukaryota</taxon>
        <taxon>Metazoa</taxon>
        <taxon>Spiralia</taxon>
        <taxon>Lophotrochozoa</taxon>
        <taxon>Mollusca</taxon>
        <taxon>Gastropoda</taxon>
        <taxon>Heterobranchia</taxon>
        <taxon>Euthyneura</taxon>
        <taxon>Panpulmonata</taxon>
        <taxon>Eupulmonata</taxon>
        <taxon>Stylommatophora</taxon>
        <taxon>Helicina</taxon>
        <taxon>Arionoidea</taxon>
        <taxon>Arionidae</taxon>
        <taxon>Arion</taxon>
    </lineage>
</organism>